<dbReference type="InterPro" id="IPR007110">
    <property type="entry name" value="Ig-like_dom"/>
</dbReference>
<dbReference type="STRING" id="1936003.STSP2_01635"/>
<dbReference type="AlphaFoldDB" id="A0A1U9NKL6"/>
<evidence type="ECO:0000256" key="3">
    <source>
        <dbReference type="ARBA" id="ARBA00022729"/>
    </source>
</evidence>
<name>A0A1U9NKL6_9BACT</name>
<comment type="subcellular location">
    <subcellularLocation>
        <location evidence="1">Secreted</location>
    </subcellularLocation>
</comment>
<dbReference type="RefSeq" id="WP_146661498.1">
    <property type="nucleotide sequence ID" value="NZ_CP019791.1"/>
</dbReference>
<dbReference type="GO" id="GO:0005576">
    <property type="term" value="C:extracellular region"/>
    <property type="evidence" value="ECO:0007669"/>
    <property type="project" value="UniProtKB-SubCell"/>
</dbReference>
<dbReference type="Proteomes" id="UP000189674">
    <property type="component" value="Chromosome"/>
</dbReference>
<feature type="signal peptide" evidence="5">
    <location>
        <begin position="1"/>
        <end position="30"/>
    </location>
</feature>
<evidence type="ECO:0000256" key="2">
    <source>
        <dbReference type="ARBA" id="ARBA00022525"/>
    </source>
</evidence>
<dbReference type="SMART" id="SM00560">
    <property type="entry name" value="LamGL"/>
    <property type="match status" value="1"/>
</dbReference>
<feature type="chain" id="PRO_5010697312" description="Ig-like domain-containing protein" evidence="5">
    <location>
        <begin position="31"/>
        <end position="673"/>
    </location>
</feature>
<dbReference type="KEGG" id="alus:STSP2_01635"/>
<sequence precursor="true">MNVKSKNFKRCFVWLVVLACIGLTTGVGHAAVTTTDADTYVEGDGDNHGDKEALVVKRSSAGASSAWTRTTWIHFDLASMPPIASDAILTVTRDESSNSVSSGTLTFWGVIDGQPGDTYGTDWEEMTISGSNAPLTPDFAEDENTTVLGTIDVSDWAAGDAKTVQTLELVEFLNADTNGEVTIIVTRNVNDQNFELRSRENANGGAATLEMTLAPAAWDPTPEAGATGIFEDQVLYWSTGLDPANPSQAHPDIDYHNVYLQTDDPNFAGVTPVQVDNTDATASYDSADFSRDTTYYWRVDEVMLDSTVVTGKTWSFTTVPSVPVIVSQPDEQIVIAELGETLEYTIDAYNPFTMDATGLEFQWYKNGTEEVETGPTLTISPFEATDEGVYNCVVTITSNGGSTPSNDITIGYKQELARWTLDQGDYVNDQYVDVIGGHNADPNSAPVFVEQFDGTAGGGVEIGSDSWANAGTWDPSAFTGQISVSAWIKWDGTGPATYGSGIISKADGYGVDTDRWFFVLRGKSGDNAGLWFYNAGSYLSTNGLVPANEWTHVCATFDGDYFRIYVNGALEGSTTYAQLDNATDAPIVIGAKGINSDPFPGAMDDVRIFNYGLNEVEVASVYKDYTGLATCIDRPAMDISGPNGEQDCVVNLYDFAEFANNWLDCGLVPDCIQ</sequence>
<dbReference type="PROSITE" id="PS50835">
    <property type="entry name" value="IG_LIKE"/>
    <property type="match status" value="1"/>
</dbReference>
<dbReference type="SUPFAM" id="SSF49899">
    <property type="entry name" value="Concanavalin A-like lectins/glucanases"/>
    <property type="match status" value="1"/>
</dbReference>
<organism evidence="7 8">
    <name type="scientific">Anaerohalosphaera lusitana</name>
    <dbReference type="NCBI Taxonomy" id="1936003"/>
    <lineage>
        <taxon>Bacteria</taxon>
        <taxon>Pseudomonadati</taxon>
        <taxon>Planctomycetota</taxon>
        <taxon>Phycisphaerae</taxon>
        <taxon>Sedimentisphaerales</taxon>
        <taxon>Anaerohalosphaeraceae</taxon>
        <taxon>Anaerohalosphaera</taxon>
    </lineage>
</organism>
<evidence type="ECO:0000256" key="5">
    <source>
        <dbReference type="SAM" id="SignalP"/>
    </source>
</evidence>
<feature type="domain" description="Ig-like" evidence="6">
    <location>
        <begin position="323"/>
        <end position="409"/>
    </location>
</feature>
<proteinExistence type="predicted"/>
<keyword evidence="8" id="KW-1185">Reference proteome</keyword>
<dbReference type="InterPro" id="IPR013783">
    <property type="entry name" value="Ig-like_fold"/>
</dbReference>
<dbReference type="Gene3D" id="2.60.40.10">
    <property type="entry name" value="Immunoglobulins"/>
    <property type="match status" value="1"/>
</dbReference>
<protein>
    <recommendedName>
        <fullName evidence="6">Ig-like domain-containing protein</fullName>
    </recommendedName>
</protein>
<evidence type="ECO:0000259" key="6">
    <source>
        <dbReference type="PROSITE" id="PS50835"/>
    </source>
</evidence>
<dbReference type="InterPro" id="IPR036179">
    <property type="entry name" value="Ig-like_dom_sf"/>
</dbReference>
<keyword evidence="4" id="KW-1015">Disulfide bond</keyword>
<gene>
    <name evidence="7" type="ORF">STSP2_01635</name>
</gene>
<keyword evidence="2" id="KW-0964">Secreted</keyword>
<accession>A0A1U9NKL6</accession>
<keyword evidence="3 5" id="KW-0732">Signal</keyword>
<dbReference type="Pfam" id="PF13385">
    <property type="entry name" value="Laminin_G_3"/>
    <property type="match status" value="1"/>
</dbReference>
<dbReference type="Pfam" id="PF24517">
    <property type="entry name" value="CBM96"/>
    <property type="match status" value="1"/>
</dbReference>
<dbReference type="InterPro" id="IPR013320">
    <property type="entry name" value="ConA-like_dom_sf"/>
</dbReference>
<evidence type="ECO:0000256" key="4">
    <source>
        <dbReference type="ARBA" id="ARBA00023157"/>
    </source>
</evidence>
<dbReference type="Gene3D" id="2.60.120.200">
    <property type="match status" value="1"/>
</dbReference>
<dbReference type="InterPro" id="IPR006558">
    <property type="entry name" value="LamG-like"/>
</dbReference>
<dbReference type="EMBL" id="CP019791">
    <property type="protein sequence ID" value="AQT68471.1"/>
    <property type="molecule type" value="Genomic_DNA"/>
</dbReference>
<evidence type="ECO:0000313" key="8">
    <source>
        <dbReference type="Proteomes" id="UP000189674"/>
    </source>
</evidence>
<dbReference type="InterPro" id="IPR055372">
    <property type="entry name" value="CBM96"/>
</dbReference>
<evidence type="ECO:0000256" key="1">
    <source>
        <dbReference type="ARBA" id="ARBA00004613"/>
    </source>
</evidence>
<reference evidence="8" key="1">
    <citation type="submission" date="2017-02" db="EMBL/GenBank/DDBJ databases">
        <title>Comparative genomics and description of representatives of a novel lineage of planctomycetes thriving in anoxic sediments.</title>
        <authorList>
            <person name="Spring S."/>
            <person name="Bunk B."/>
            <person name="Sproer C."/>
        </authorList>
    </citation>
    <scope>NUCLEOTIDE SEQUENCE [LARGE SCALE GENOMIC DNA]</scope>
    <source>
        <strain evidence="8">ST-NAGAB-D1</strain>
    </source>
</reference>
<dbReference type="OrthoDB" id="218987at2"/>
<dbReference type="CDD" id="cd00096">
    <property type="entry name" value="Ig"/>
    <property type="match status" value="1"/>
</dbReference>
<dbReference type="SUPFAM" id="SSF48726">
    <property type="entry name" value="Immunoglobulin"/>
    <property type="match status" value="1"/>
</dbReference>
<evidence type="ECO:0000313" key="7">
    <source>
        <dbReference type="EMBL" id="AQT68471.1"/>
    </source>
</evidence>